<evidence type="ECO:0000256" key="4">
    <source>
        <dbReference type="ARBA" id="ARBA00022827"/>
    </source>
</evidence>
<gene>
    <name evidence="8" type="ORF">B0T16DRAFT_459111</name>
</gene>
<keyword evidence="6" id="KW-0732">Signal</keyword>
<evidence type="ECO:0000259" key="7">
    <source>
        <dbReference type="PROSITE" id="PS51387"/>
    </source>
</evidence>
<comment type="similarity">
    <text evidence="2">Belongs to the oxygen-dependent FAD-linked oxidoreductase family.</text>
</comment>
<proteinExistence type="inferred from homology"/>
<keyword evidence="4" id="KW-0274">FAD</keyword>
<reference evidence="8" key="1">
    <citation type="submission" date="2023-06" db="EMBL/GenBank/DDBJ databases">
        <title>Genome-scale phylogeny and comparative genomics of the fungal order Sordariales.</title>
        <authorList>
            <consortium name="Lawrence Berkeley National Laboratory"/>
            <person name="Hensen N."/>
            <person name="Bonometti L."/>
            <person name="Westerberg I."/>
            <person name="Brannstrom I.O."/>
            <person name="Guillou S."/>
            <person name="Cros-Aarteil S."/>
            <person name="Calhoun S."/>
            <person name="Haridas S."/>
            <person name="Kuo A."/>
            <person name="Mondo S."/>
            <person name="Pangilinan J."/>
            <person name="Riley R."/>
            <person name="Labutti K."/>
            <person name="Andreopoulos B."/>
            <person name="Lipzen A."/>
            <person name="Chen C."/>
            <person name="Yanf M."/>
            <person name="Daum C."/>
            <person name="Ng V."/>
            <person name="Clum A."/>
            <person name="Steindorff A."/>
            <person name="Ohm R."/>
            <person name="Martin F."/>
            <person name="Silar P."/>
            <person name="Natvig D."/>
            <person name="Lalanne C."/>
            <person name="Gautier V."/>
            <person name="Ament-Velasquez S.L."/>
            <person name="Kruys A."/>
            <person name="Hutchinson M.I."/>
            <person name="Powell A.J."/>
            <person name="Barry K."/>
            <person name="Miller A.N."/>
            <person name="Grigoriev I.V."/>
            <person name="Debuchy R."/>
            <person name="Gladieux P."/>
            <person name="Thoren M.H."/>
            <person name="Johannesson H."/>
        </authorList>
    </citation>
    <scope>NUCLEOTIDE SEQUENCE</scope>
    <source>
        <strain evidence="8">SMH2532-1</strain>
    </source>
</reference>
<feature type="chain" id="PRO_5041288170" description="FAD-binding PCMH-type domain-containing protein" evidence="6">
    <location>
        <begin position="22"/>
        <end position="639"/>
    </location>
</feature>
<organism evidence="8 9">
    <name type="scientific">Cercophora newfieldiana</name>
    <dbReference type="NCBI Taxonomy" id="92897"/>
    <lineage>
        <taxon>Eukaryota</taxon>
        <taxon>Fungi</taxon>
        <taxon>Dikarya</taxon>
        <taxon>Ascomycota</taxon>
        <taxon>Pezizomycotina</taxon>
        <taxon>Sordariomycetes</taxon>
        <taxon>Sordariomycetidae</taxon>
        <taxon>Sordariales</taxon>
        <taxon>Lasiosphaeriaceae</taxon>
        <taxon>Cercophora</taxon>
    </lineage>
</organism>
<protein>
    <recommendedName>
        <fullName evidence="7">FAD-binding PCMH-type domain-containing protein</fullName>
    </recommendedName>
</protein>
<dbReference type="PANTHER" id="PTHR42973">
    <property type="entry name" value="BINDING OXIDOREDUCTASE, PUTATIVE (AFU_ORTHOLOGUE AFUA_1G17690)-RELATED"/>
    <property type="match status" value="1"/>
</dbReference>
<dbReference type="AlphaFoldDB" id="A0AA40CMJ9"/>
<evidence type="ECO:0000313" key="9">
    <source>
        <dbReference type="Proteomes" id="UP001174936"/>
    </source>
</evidence>
<dbReference type="PANTHER" id="PTHR42973:SF39">
    <property type="entry name" value="FAD-BINDING PCMH-TYPE DOMAIN-CONTAINING PROTEIN"/>
    <property type="match status" value="1"/>
</dbReference>
<dbReference type="InterPro" id="IPR016169">
    <property type="entry name" value="FAD-bd_PCMH_sub2"/>
</dbReference>
<evidence type="ECO:0000256" key="1">
    <source>
        <dbReference type="ARBA" id="ARBA00001974"/>
    </source>
</evidence>
<comment type="caution">
    <text evidence="8">The sequence shown here is derived from an EMBL/GenBank/DDBJ whole genome shotgun (WGS) entry which is preliminary data.</text>
</comment>
<dbReference type="InterPro" id="IPR050416">
    <property type="entry name" value="FAD-linked_Oxidoreductase"/>
</dbReference>
<dbReference type="Proteomes" id="UP001174936">
    <property type="component" value="Unassembled WGS sequence"/>
</dbReference>
<dbReference type="GO" id="GO:0071949">
    <property type="term" value="F:FAD binding"/>
    <property type="evidence" value="ECO:0007669"/>
    <property type="project" value="InterPro"/>
</dbReference>
<dbReference type="Pfam" id="PF01565">
    <property type="entry name" value="FAD_binding_4"/>
    <property type="match status" value="1"/>
</dbReference>
<dbReference type="InterPro" id="IPR036318">
    <property type="entry name" value="FAD-bd_PCMH-like_sf"/>
</dbReference>
<evidence type="ECO:0000256" key="5">
    <source>
        <dbReference type="ARBA" id="ARBA00023002"/>
    </source>
</evidence>
<keyword evidence="5" id="KW-0560">Oxidoreductase</keyword>
<dbReference type="Gene3D" id="3.30.465.10">
    <property type="match status" value="2"/>
</dbReference>
<evidence type="ECO:0000313" key="8">
    <source>
        <dbReference type="EMBL" id="KAK0642908.1"/>
    </source>
</evidence>
<evidence type="ECO:0000256" key="3">
    <source>
        <dbReference type="ARBA" id="ARBA00022630"/>
    </source>
</evidence>
<evidence type="ECO:0000256" key="2">
    <source>
        <dbReference type="ARBA" id="ARBA00005466"/>
    </source>
</evidence>
<keyword evidence="3" id="KW-0285">Flavoprotein</keyword>
<dbReference type="InterPro" id="IPR006094">
    <property type="entry name" value="Oxid_FAD_bind_N"/>
</dbReference>
<name>A0AA40CMJ9_9PEZI</name>
<dbReference type="SUPFAM" id="SSF56176">
    <property type="entry name" value="FAD-binding/transporter-associated domain-like"/>
    <property type="match status" value="1"/>
</dbReference>
<dbReference type="InterPro" id="IPR012951">
    <property type="entry name" value="BBE"/>
</dbReference>
<evidence type="ECO:0000256" key="6">
    <source>
        <dbReference type="SAM" id="SignalP"/>
    </source>
</evidence>
<comment type="cofactor">
    <cofactor evidence="1">
        <name>FAD</name>
        <dbReference type="ChEBI" id="CHEBI:57692"/>
    </cofactor>
</comment>
<feature type="domain" description="FAD-binding PCMH-type" evidence="7">
    <location>
        <begin position="168"/>
        <end position="355"/>
    </location>
</feature>
<dbReference type="EMBL" id="JAULSV010000005">
    <property type="protein sequence ID" value="KAK0642908.1"/>
    <property type="molecule type" value="Genomic_DNA"/>
</dbReference>
<dbReference type="PROSITE" id="PS51387">
    <property type="entry name" value="FAD_PCMH"/>
    <property type="match status" value="1"/>
</dbReference>
<keyword evidence="9" id="KW-1185">Reference proteome</keyword>
<sequence>MLSRVLLQAAAVVGLLQTASGLILRDDPVLEEVDSGDYEVIESSRPGGSSGSLTKLDWKDVKALVPTTWNGKKYGCKCYPGESCWPNASKWSQLNSTVGGRLSVHIPPGAVCHNTFQGPFGTVNTYNEAKCAEATAQWGNETWTVEQPAASLWTYWTNETCRPTEDRTQPCTLGYYGVYVIKATTREHIKAGIDFARKNNIRLIVRNTGHDFEGRSTGFGALVINTHSFQSVEWINNYSGPGSYNLGAVKIGAGVQGRSILTQGHARNPPVVMVTGECPTVGVAGGFIQGGGHGPWTTLKGFSADNVLSFDVVTASGVFTTANAHTNPDLFHALKGGGPASYAVILSMTVKTFPDVVSSGAELYLNTTHVGWGPDGVDTYWQGVTTFHKWSNHIVDSGLYAYFEMYTFAGPMLRVRPFVGIGKTAAQLDAVLRPMLDEMDALNIPYDFSIKQFPTFYDLYIDLFEDETSGQSALAGGWMFDHTDVAERNDAIIDALKIAVAPRPDVLALLIGHLFNPGYGMPVSNSATHPAWRNATNFIITTPIVPVDASLAYKADLQNVLTNTMDEALRQASTSGCTYVNEADPYQANWGDRFWGAEYPGLKTVRKKWDPKGVFYAIATPGTEDWEVIEYGTRLCKAV</sequence>
<feature type="signal peptide" evidence="6">
    <location>
        <begin position="1"/>
        <end position="21"/>
    </location>
</feature>
<accession>A0AA40CMJ9</accession>
<dbReference type="GO" id="GO:0016491">
    <property type="term" value="F:oxidoreductase activity"/>
    <property type="evidence" value="ECO:0007669"/>
    <property type="project" value="UniProtKB-KW"/>
</dbReference>
<dbReference type="InterPro" id="IPR016166">
    <property type="entry name" value="FAD-bd_PCMH"/>
</dbReference>
<dbReference type="Pfam" id="PF08031">
    <property type="entry name" value="BBE"/>
    <property type="match status" value="1"/>
</dbReference>